<dbReference type="SUPFAM" id="SSF51905">
    <property type="entry name" value="FAD/NAD(P)-binding domain"/>
    <property type="match status" value="1"/>
</dbReference>
<dbReference type="GO" id="GO:0016491">
    <property type="term" value="F:oxidoreductase activity"/>
    <property type="evidence" value="ECO:0007669"/>
    <property type="project" value="UniProtKB-KW"/>
</dbReference>
<dbReference type="InterPro" id="IPR023753">
    <property type="entry name" value="FAD/NAD-binding_dom"/>
</dbReference>
<name>A0A136IJB0_9PEZI</name>
<organism evidence="5 6">
    <name type="scientific">Microdochium bolleyi</name>
    <dbReference type="NCBI Taxonomy" id="196109"/>
    <lineage>
        <taxon>Eukaryota</taxon>
        <taxon>Fungi</taxon>
        <taxon>Dikarya</taxon>
        <taxon>Ascomycota</taxon>
        <taxon>Pezizomycotina</taxon>
        <taxon>Sordariomycetes</taxon>
        <taxon>Xylariomycetidae</taxon>
        <taxon>Xylariales</taxon>
        <taxon>Microdochiaceae</taxon>
        <taxon>Microdochium</taxon>
    </lineage>
</organism>
<dbReference type="InParanoid" id="A0A136IJB0"/>
<accession>A0A136IJB0</accession>
<evidence type="ECO:0000313" key="6">
    <source>
        <dbReference type="Proteomes" id="UP000070501"/>
    </source>
</evidence>
<dbReference type="PANTHER" id="PTHR48105">
    <property type="entry name" value="THIOREDOXIN REDUCTASE 1-RELATED-RELATED"/>
    <property type="match status" value="1"/>
</dbReference>
<feature type="domain" description="FAD/NAD(P)-binding" evidence="4">
    <location>
        <begin position="6"/>
        <end position="293"/>
    </location>
</feature>
<dbReference type="OrthoDB" id="10260355at2759"/>
<dbReference type="PRINTS" id="PR00469">
    <property type="entry name" value="PNDRDTASEII"/>
</dbReference>
<dbReference type="GO" id="GO:0097237">
    <property type="term" value="P:cellular response to toxic substance"/>
    <property type="evidence" value="ECO:0007669"/>
    <property type="project" value="UniProtKB-ARBA"/>
</dbReference>
<evidence type="ECO:0000256" key="1">
    <source>
        <dbReference type="ARBA" id="ARBA00009333"/>
    </source>
</evidence>
<evidence type="ECO:0000259" key="4">
    <source>
        <dbReference type="Pfam" id="PF07992"/>
    </source>
</evidence>
<keyword evidence="3" id="KW-0560">Oxidoreductase</keyword>
<evidence type="ECO:0000256" key="3">
    <source>
        <dbReference type="ARBA" id="ARBA00023002"/>
    </source>
</evidence>
<evidence type="ECO:0000256" key="2">
    <source>
        <dbReference type="ARBA" id="ARBA00022630"/>
    </source>
</evidence>
<comment type="similarity">
    <text evidence="1">Belongs to the class-II pyridine nucleotide-disulfide oxidoreductase family.</text>
</comment>
<evidence type="ECO:0000313" key="5">
    <source>
        <dbReference type="EMBL" id="KXJ85043.1"/>
    </source>
</evidence>
<dbReference type="STRING" id="196109.A0A136IJB0"/>
<gene>
    <name evidence="5" type="ORF">Micbo1qcDRAFT_169718</name>
</gene>
<keyword evidence="2" id="KW-0285">Flavoprotein</keyword>
<dbReference type="Pfam" id="PF07992">
    <property type="entry name" value="Pyr_redox_2"/>
    <property type="match status" value="1"/>
</dbReference>
<keyword evidence="6" id="KW-1185">Reference proteome</keyword>
<sequence length="316" mass="33366">MANVVDVLVLGAGPAGLTAALSVARQRSTCVVFDSGSFRNDATDYMHLIPGFDHVAPSDFRAAGSSHLTSYYGDYVSVVSGVTVTEARQKDGLFEAICDNGKTYIGRKLILASGVQDRLPEIEGYADCWGKSILHCLFCKGFEQQGVSAGVLAGPAVPHALHVARQAAALVNGPVTIYTNGSATLAQELEAAWGTTTRMKIDARQIQRVAHKGEAGLLIEFADGSAAASERFLAHAPPTRPRGDFIVQLALETTPSGDLKMLPPFNQTNIRGVFAAGDNCSMLKTVPNAIWTGSLAAQGVLSQIQAEVHGQKPLFG</sequence>
<dbReference type="InterPro" id="IPR036188">
    <property type="entry name" value="FAD/NAD-bd_sf"/>
</dbReference>
<protein>
    <recommendedName>
        <fullName evidence="4">FAD/NAD(P)-binding domain-containing protein</fullName>
    </recommendedName>
</protein>
<dbReference type="AlphaFoldDB" id="A0A136IJB0"/>
<dbReference type="Gene3D" id="3.50.50.60">
    <property type="entry name" value="FAD/NAD(P)-binding domain"/>
    <property type="match status" value="2"/>
</dbReference>
<dbReference type="InterPro" id="IPR050097">
    <property type="entry name" value="Ferredoxin-NADP_redctase_2"/>
</dbReference>
<dbReference type="PRINTS" id="PR00368">
    <property type="entry name" value="FADPNR"/>
</dbReference>
<reference evidence="6" key="1">
    <citation type="submission" date="2016-02" db="EMBL/GenBank/DDBJ databases">
        <title>Draft genome sequence of Microdochium bolleyi, a fungal endophyte of beachgrass.</title>
        <authorList>
            <consortium name="DOE Joint Genome Institute"/>
            <person name="David A.S."/>
            <person name="May G."/>
            <person name="Haridas S."/>
            <person name="Lim J."/>
            <person name="Wang M."/>
            <person name="Labutti K."/>
            <person name="Lipzen A."/>
            <person name="Barry K."/>
            <person name="Grigoriev I.V."/>
        </authorList>
    </citation>
    <scope>NUCLEOTIDE SEQUENCE [LARGE SCALE GENOMIC DNA]</scope>
    <source>
        <strain evidence="6">J235TASD1</strain>
    </source>
</reference>
<dbReference type="EMBL" id="KQ964300">
    <property type="protein sequence ID" value="KXJ85043.1"/>
    <property type="molecule type" value="Genomic_DNA"/>
</dbReference>
<proteinExistence type="inferred from homology"/>
<dbReference type="Proteomes" id="UP000070501">
    <property type="component" value="Unassembled WGS sequence"/>
</dbReference>